<feature type="transmembrane region" description="Helical" evidence="7">
    <location>
        <begin position="466"/>
        <end position="488"/>
    </location>
</feature>
<dbReference type="InterPro" id="IPR011701">
    <property type="entry name" value="MFS"/>
</dbReference>
<accession>A0A423VXH6</accession>
<evidence type="ECO:0000256" key="7">
    <source>
        <dbReference type="SAM" id="Phobius"/>
    </source>
</evidence>
<feature type="transmembrane region" description="Helical" evidence="7">
    <location>
        <begin position="237"/>
        <end position="257"/>
    </location>
</feature>
<dbReference type="PANTHER" id="PTHR43791">
    <property type="entry name" value="PERMEASE-RELATED"/>
    <property type="match status" value="1"/>
</dbReference>
<feature type="compositionally biased region" description="Basic and acidic residues" evidence="6">
    <location>
        <begin position="13"/>
        <end position="42"/>
    </location>
</feature>
<dbReference type="EMBL" id="LKEB01000070">
    <property type="protein sequence ID" value="ROV95783.1"/>
    <property type="molecule type" value="Genomic_DNA"/>
</dbReference>
<evidence type="ECO:0000256" key="2">
    <source>
        <dbReference type="ARBA" id="ARBA00022448"/>
    </source>
</evidence>
<feature type="transmembrane region" description="Helical" evidence="7">
    <location>
        <begin position="205"/>
        <end position="225"/>
    </location>
</feature>
<evidence type="ECO:0008006" key="10">
    <source>
        <dbReference type="Google" id="ProtNLM"/>
    </source>
</evidence>
<feature type="compositionally biased region" description="Polar residues" evidence="6">
    <location>
        <begin position="43"/>
        <end position="54"/>
    </location>
</feature>
<dbReference type="GO" id="GO:0016020">
    <property type="term" value="C:membrane"/>
    <property type="evidence" value="ECO:0007669"/>
    <property type="project" value="UniProtKB-SubCell"/>
</dbReference>
<dbReference type="Proteomes" id="UP000285146">
    <property type="component" value="Unassembled WGS sequence"/>
</dbReference>
<feature type="transmembrane region" description="Helical" evidence="7">
    <location>
        <begin position="372"/>
        <end position="391"/>
    </location>
</feature>
<feature type="transmembrane region" description="Helical" evidence="7">
    <location>
        <begin position="142"/>
        <end position="159"/>
    </location>
</feature>
<dbReference type="PANTHER" id="PTHR43791:SF7">
    <property type="entry name" value="MAJOR FACILITATOR SUPERFAMILY (MFS) PROFILE DOMAIN-CONTAINING PROTEIN"/>
    <property type="match status" value="1"/>
</dbReference>
<evidence type="ECO:0000313" key="9">
    <source>
        <dbReference type="Proteomes" id="UP000285146"/>
    </source>
</evidence>
<keyword evidence="3 7" id="KW-0812">Transmembrane</keyword>
<dbReference type="Gene3D" id="1.20.1250.20">
    <property type="entry name" value="MFS general substrate transporter like domains"/>
    <property type="match status" value="1"/>
</dbReference>
<evidence type="ECO:0000313" key="8">
    <source>
        <dbReference type="EMBL" id="ROV95783.1"/>
    </source>
</evidence>
<keyword evidence="9" id="KW-1185">Reference proteome</keyword>
<evidence type="ECO:0000256" key="5">
    <source>
        <dbReference type="ARBA" id="ARBA00023136"/>
    </source>
</evidence>
<gene>
    <name evidence="8" type="ORF">VPNG_08779</name>
</gene>
<dbReference type="SUPFAM" id="SSF103473">
    <property type="entry name" value="MFS general substrate transporter"/>
    <property type="match status" value="1"/>
</dbReference>
<protein>
    <recommendedName>
        <fullName evidence="10">Major facilitator superfamily (MFS) profile domain-containing protein</fullName>
    </recommendedName>
</protein>
<dbReference type="GO" id="GO:0022857">
    <property type="term" value="F:transmembrane transporter activity"/>
    <property type="evidence" value="ECO:0007669"/>
    <property type="project" value="InterPro"/>
</dbReference>
<keyword evidence="4 7" id="KW-1133">Transmembrane helix</keyword>
<comment type="caution">
    <text evidence="8">The sequence shown here is derived from an EMBL/GenBank/DDBJ whole genome shotgun (WGS) entry which is preliminary data.</text>
</comment>
<sequence length="533" mass="60375">MTTVLEVTTNPAEIHDILAGGKHDEKHTDTEKQVASDNEKSTPEASVTEDNGLQPDQYTEEEYKALKKKVDRYLLPLMWLCYGIQQSDKTSLSTQATFGIRDDTHLVGQQYAWLTTAFYLTYVCFEFPSNLLLQRYKMGRTLSCYMVCWGVVVLCIGFAKNFTQLVTLRALQGVFECCISPGFILVIGSWYTTREHSSRTLVFQSANAGFGIIASLILYGIGTLQNQRGPDFEAWRYMSYFLGSLTIFVGCLCLLLLGTPSEVRWLSPRERAMASARILTNNIGHDRTGVRKWNWNQAKECLVDPCFWLAGINAFLCSVPNGGLSTFGAIISTSFGFTNLQVILLDIPKSVFSVLYFTMIGVVTSRWKNLRMYFMIFSQVPPFVGFLLMSLLPNTPEYRWTKWGGYFMTIPFIISLFLAWTLIPSNTGGRTKRTLTSSFTFVGYCVGNMCGSQIFKSSDAPRYVPGTVGCAVCIALEFFLIVIWRLVYVFRNRRTVKRLAQDGVSDEERIRRGQELGQQDATDFENPYFIYTM</sequence>
<feature type="transmembrane region" description="Helical" evidence="7">
    <location>
        <begin position="171"/>
        <end position="193"/>
    </location>
</feature>
<dbReference type="InParanoid" id="A0A423VXH6"/>
<feature type="transmembrane region" description="Helical" evidence="7">
    <location>
        <begin position="403"/>
        <end position="423"/>
    </location>
</feature>
<dbReference type="OrthoDB" id="6730379at2759"/>
<dbReference type="InterPro" id="IPR036259">
    <property type="entry name" value="MFS_trans_sf"/>
</dbReference>
<keyword evidence="5 7" id="KW-0472">Membrane</keyword>
<proteinExistence type="predicted"/>
<feature type="transmembrane region" description="Helical" evidence="7">
    <location>
        <begin position="435"/>
        <end position="454"/>
    </location>
</feature>
<feature type="compositionally biased region" description="Polar residues" evidence="6">
    <location>
        <begin position="1"/>
        <end position="11"/>
    </location>
</feature>
<evidence type="ECO:0000256" key="6">
    <source>
        <dbReference type="SAM" id="MobiDB-lite"/>
    </source>
</evidence>
<dbReference type="Pfam" id="PF07690">
    <property type="entry name" value="MFS_1"/>
    <property type="match status" value="1"/>
</dbReference>
<evidence type="ECO:0000256" key="3">
    <source>
        <dbReference type="ARBA" id="ARBA00022692"/>
    </source>
</evidence>
<keyword evidence="2" id="KW-0813">Transport</keyword>
<comment type="subcellular location">
    <subcellularLocation>
        <location evidence="1">Membrane</location>
        <topology evidence="1">Multi-pass membrane protein</topology>
    </subcellularLocation>
</comment>
<dbReference type="AlphaFoldDB" id="A0A423VXH6"/>
<name>A0A423VXH6_9PEZI</name>
<evidence type="ECO:0000256" key="4">
    <source>
        <dbReference type="ARBA" id="ARBA00022989"/>
    </source>
</evidence>
<feature type="region of interest" description="Disordered" evidence="6">
    <location>
        <begin position="1"/>
        <end position="54"/>
    </location>
</feature>
<evidence type="ECO:0000256" key="1">
    <source>
        <dbReference type="ARBA" id="ARBA00004141"/>
    </source>
</evidence>
<reference evidence="8 9" key="1">
    <citation type="submission" date="2015-09" db="EMBL/GenBank/DDBJ databases">
        <title>Host preference determinants of Valsa canker pathogens revealed by comparative genomics.</title>
        <authorList>
            <person name="Yin Z."/>
            <person name="Huang L."/>
        </authorList>
    </citation>
    <scope>NUCLEOTIDE SEQUENCE [LARGE SCALE GENOMIC DNA]</scope>
    <source>
        <strain evidence="8 9">SXYLt</strain>
    </source>
</reference>
<organism evidence="8 9">
    <name type="scientific">Cytospora leucostoma</name>
    <dbReference type="NCBI Taxonomy" id="1230097"/>
    <lineage>
        <taxon>Eukaryota</taxon>
        <taxon>Fungi</taxon>
        <taxon>Dikarya</taxon>
        <taxon>Ascomycota</taxon>
        <taxon>Pezizomycotina</taxon>
        <taxon>Sordariomycetes</taxon>
        <taxon>Sordariomycetidae</taxon>
        <taxon>Diaporthales</taxon>
        <taxon>Cytosporaceae</taxon>
        <taxon>Cytospora</taxon>
    </lineage>
</organism>